<protein>
    <submittedName>
        <fullName evidence="2">Alkaline phosphatase</fullName>
    </submittedName>
</protein>
<dbReference type="PRINTS" id="PR00313">
    <property type="entry name" value="CABNDNGRPT"/>
</dbReference>
<dbReference type="InterPro" id="IPR011049">
    <property type="entry name" value="Serralysin-like_metalloprot_C"/>
</dbReference>
<dbReference type="InterPro" id="IPR015943">
    <property type="entry name" value="WD40/YVTN_repeat-like_dom_sf"/>
</dbReference>
<evidence type="ECO:0000313" key="2">
    <source>
        <dbReference type="EMBL" id="QDL92290.1"/>
    </source>
</evidence>
<dbReference type="PANTHER" id="PTHR46928:SF1">
    <property type="entry name" value="MESENCHYME-SPECIFIC CELL SURFACE GLYCOPROTEIN"/>
    <property type="match status" value="1"/>
</dbReference>
<dbReference type="Gene3D" id="2.130.10.10">
    <property type="entry name" value="YVTN repeat-like/Quinoprotein amine dehydrogenase"/>
    <property type="match status" value="1"/>
</dbReference>
<name>A0A5B8FY84_9RHOB</name>
<organism evidence="2 3">
    <name type="scientific">Paroceanicella profunda</name>
    <dbReference type="NCBI Taxonomy" id="2579971"/>
    <lineage>
        <taxon>Bacteria</taxon>
        <taxon>Pseudomonadati</taxon>
        <taxon>Pseudomonadota</taxon>
        <taxon>Alphaproteobacteria</taxon>
        <taxon>Rhodobacterales</taxon>
        <taxon>Paracoccaceae</taxon>
        <taxon>Paroceanicella</taxon>
    </lineage>
</organism>
<dbReference type="Pfam" id="PF22494">
    <property type="entry name" value="choice_anch_I"/>
    <property type="match status" value="1"/>
</dbReference>
<dbReference type="PROSITE" id="PS00330">
    <property type="entry name" value="HEMOLYSIN_CALCIUM"/>
    <property type="match status" value="1"/>
</dbReference>
<dbReference type="PANTHER" id="PTHR46928">
    <property type="entry name" value="MESENCHYME-SPECIFIC CELL SURFACE GLYCOPROTEIN"/>
    <property type="match status" value="1"/>
</dbReference>
<dbReference type="Gene3D" id="2.150.10.10">
    <property type="entry name" value="Serralysin-like metalloprotease, C-terminal"/>
    <property type="match status" value="1"/>
</dbReference>
<dbReference type="RefSeq" id="WP_138572976.1">
    <property type="nucleotide sequence ID" value="NZ_CP040818.1"/>
</dbReference>
<reference evidence="2 3" key="1">
    <citation type="submission" date="2019-06" db="EMBL/GenBank/DDBJ databases">
        <title>Genome sequence of Rhodobacteraceae bacterium D4M1.</title>
        <authorList>
            <person name="Cao J."/>
        </authorList>
    </citation>
    <scope>NUCLEOTIDE SEQUENCE [LARGE SCALE GENOMIC DNA]</scope>
    <source>
        <strain evidence="2 3">D4M1</strain>
    </source>
</reference>
<dbReference type="AlphaFoldDB" id="A0A5B8FY84"/>
<sequence>MAYNDSAAASGITLAGSYVSGFGEAGSEVVAYEDGLLYVTNGAAGRIDVIDAATMALERSVDLTSLPDYKGVNSVAVSHGTIAVAIDTTDIGSGESAQARAGLLALFDAADPDAAPTLVETGNHPDMVTFSADGTQVYVANEAETRTDADGEFIEDYATPAKGSITVVDLAAPRAAATYDFSEFDGLEDALRAAGIRIFPGASASGDFEPEYIAVSPDGSQLFVTLQEANAVAVFDLESRSWSDIRTLGTTDHSLPGNGFDASDKDDAIDIARHPVLGMRMADSIAAFEDAGQTWYITANEGDDRGENARIEDLDLDPDAFPDAAALQTDAGIGRLSVSTVDGDTDGDGDFDALYAYGARSFTIFAADGTEVFDSGDMFETVIARLRVANAFNNDDFPNDAPGVVDDNRSDAKGPEPEAVAVGEVDGHRFAFIGLERDSGIMIFNIDTPAAPEFAAYIESAVVGDTSPEVIRFIPAAQSVSGSAQLAVAYEVSGTTTLIDLASGLDGRIARDAGTMTGSLVDDLLRGNWQDNTLMGGAGDDILRGNGGDDLLIGGTGDDRMRGGAGADTFAFMEGDGLDRVWKFESDDRLDLSATGLAFEDLTLVARTEERTVVRYGDAGDKIVLTHAADVTLDADHFVF</sequence>
<keyword evidence="3" id="KW-1185">Reference proteome</keyword>
<evidence type="ECO:0000259" key="1">
    <source>
        <dbReference type="Pfam" id="PF22494"/>
    </source>
</evidence>
<dbReference type="SUPFAM" id="SSF75011">
    <property type="entry name" value="3-carboxy-cis,cis-mucoante lactonizing enzyme"/>
    <property type="match status" value="1"/>
</dbReference>
<evidence type="ECO:0000313" key="3">
    <source>
        <dbReference type="Proteomes" id="UP000305888"/>
    </source>
</evidence>
<dbReference type="SUPFAM" id="SSF51120">
    <property type="entry name" value="beta-Roll"/>
    <property type="match status" value="1"/>
</dbReference>
<dbReference type="Proteomes" id="UP000305888">
    <property type="component" value="Chromosome"/>
</dbReference>
<dbReference type="InterPro" id="IPR052956">
    <property type="entry name" value="Mesenchyme-surface_protein"/>
</dbReference>
<dbReference type="InterPro" id="IPR018511">
    <property type="entry name" value="Hemolysin-typ_Ca-bd_CS"/>
</dbReference>
<dbReference type="KEGG" id="ppru:FDP22_11185"/>
<dbReference type="Pfam" id="PF00353">
    <property type="entry name" value="HemolysinCabind"/>
    <property type="match status" value="1"/>
</dbReference>
<dbReference type="GO" id="GO:0005509">
    <property type="term" value="F:calcium ion binding"/>
    <property type="evidence" value="ECO:0007669"/>
    <property type="project" value="InterPro"/>
</dbReference>
<dbReference type="InterPro" id="IPR001343">
    <property type="entry name" value="Hemolysn_Ca-bd"/>
</dbReference>
<feature type="domain" description="Choice-of-anchor I" evidence="1">
    <location>
        <begin position="27"/>
        <end position="498"/>
    </location>
</feature>
<gene>
    <name evidence="2" type="ORF">FDP22_11185</name>
</gene>
<dbReference type="InterPro" id="IPR055188">
    <property type="entry name" value="Choice_anch_I"/>
</dbReference>
<dbReference type="OrthoDB" id="9803927at2"/>
<dbReference type="EMBL" id="CP040818">
    <property type="protein sequence ID" value="QDL92290.1"/>
    <property type="molecule type" value="Genomic_DNA"/>
</dbReference>
<dbReference type="NCBIfam" id="NF038117">
    <property type="entry name" value="choice_anch_I"/>
    <property type="match status" value="1"/>
</dbReference>
<proteinExistence type="predicted"/>
<accession>A0A5B8FY84</accession>